<organism evidence="3 4">
    <name type="scientific">Scleropages formosus</name>
    <name type="common">Asian bonytongue</name>
    <name type="synonym">Osteoglossum formosum</name>
    <dbReference type="NCBI Taxonomy" id="113540"/>
    <lineage>
        <taxon>Eukaryota</taxon>
        <taxon>Metazoa</taxon>
        <taxon>Chordata</taxon>
        <taxon>Craniata</taxon>
        <taxon>Vertebrata</taxon>
        <taxon>Euteleostomi</taxon>
        <taxon>Actinopterygii</taxon>
        <taxon>Neopterygii</taxon>
        <taxon>Teleostei</taxon>
        <taxon>Osteoglossocephala</taxon>
        <taxon>Osteoglossomorpha</taxon>
        <taxon>Osteoglossiformes</taxon>
        <taxon>Osteoglossidae</taxon>
        <taxon>Scleropages</taxon>
    </lineage>
</organism>
<sequence>MSRRRISVKELGNVDCQGWLYRKKEARGFLGSKWKKYWFVLKKASLYWYTEPTVSPRGPSRNDGSQREGCCSQRCFRRATEVLRLCKECMDYRDLLLLDRENRIRSDLSVAPELTWFTFDPGVQHSCTQSRLQIYKEYVLCFVQISGKEVLKCWDDTESTDVSLRCLAVLMKKCPDLHSKNLDINARTKPSGFASRRNFVSFLQAGKAEGYINLADFTTEQATECKRKHAMKASNPHVVTFYFAADGMKEMNKWLNKLNLVAKLKNRSEADTGEISGDGCYSEESDSEETADSPDAEQMALDDDSPTARSPSGPQCDSTEDCVSPADSTVTSGEPARSVPSPTVPATPQSSTPPPIELPQSWLHKVSQANQKLAEGTECPPLLLLQGDLRSGLRGDPDKGPERCSLSRVPAIVVRSADHSQAVSSTLLLPGTCAEDPQNVLCDEMERLYNNLKRSNLYPTGAYKPSTERDFKTSFIKRCKNEAMNEKLHLIRTLRSTLKAKEADLMIIEQVLGDACLSSKHYREWKEANMLLLQEISLQRRRVGGSDEQIASATSSATSCSENNV</sequence>
<reference evidence="3" key="3">
    <citation type="submission" date="2025-09" db="UniProtKB">
        <authorList>
            <consortium name="Ensembl"/>
        </authorList>
    </citation>
    <scope>IDENTIFICATION</scope>
</reference>
<evidence type="ECO:0000259" key="2">
    <source>
        <dbReference type="PROSITE" id="PS50003"/>
    </source>
</evidence>
<dbReference type="SMART" id="SM00233">
    <property type="entry name" value="PH"/>
    <property type="match status" value="1"/>
</dbReference>
<dbReference type="SUPFAM" id="SSF50729">
    <property type="entry name" value="PH domain-like"/>
    <property type="match status" value="1"/>
</dbReference>
<dbReference type="AlphaFoldDB" id="A0A8C9U9B1"/>
<dbReference type="Pfam" id="PF00169">
    <property type="entry name" value="PH"/>
    <property type="match status" value="1"/>
</dbReference>
<proteinExistence type="predicted"/>
<reference evidence="3 4" key="1">
    <citation type="submission" date="2019-04" db="EMBL/GenBank/DDBJ databases">
        <authorList>
            <consortium name="Wellcome Sanger Institute Data Sharing"/>
        </authorList>
    </citation>
    <scope>NUCLEOTIDE SEQUENCE [LARGE SCALE GENOMIC DNA]</scope>
</reference>
<dbReference type="PANTHER" id="PTHR12844:SF17">
    <property type="entry name" value="CONNECTOR ENHANCER OF KINASE SUPPRESSOR OF RAS 3"/>
    <property type="match status" value="1"/>
</dbReference>
<keyword evidence="4" id="KW-1185">Reference proteome</keyword>
<feature type="domain" description="PH" evidence="2">
    <location>
        <begin position="13"/>
        <end position="263"/>
    </location>
</feature>
<dbReference type="Ensembl" id="ENSSFOT00015071114.1">
    <property type="protein sequence ID" value="ENSSFOP00015060322.1"/>
    <property type="gene ID" value="ENSSFOG00015001607.2"/>
</dbReference>
<dbReference type="OrthoDB" id="74412at2759"/>
<dbReference type="InterPro" id="IPR001849">
    <property type="entry name" value="PH_domain"/>
</dbReference>
<feature type="compositionally biased region" description="Polar residues" evidence="1">
    <location>
        <begin position="307"/>
        <end position="317"/>
    </location>
</feature>
<evidence type="ECO:0000313" key="4">
    <source>
        <dbReference type="Proteomes" id="UP000694397"/>
    </source>
</evidence>
<dbReference type="InterPro" id="IPR051566">
    <property type="entry name" value="CNKSR"/>
</dbReference>
<dbReference type="PROSITE" id="PS50003">
    <property type="entry name" value="PH_DOMAIN"/>
    <property type="match status" value="1"/>
</dbReference>
<dbReference type="Gene3D" id="2.30.29.30">
    <property type="entry name" value="Pleckstrin-homology domain (PH domain)/Phosphotyrosine-binding domain (PTB)"/>
    <property type="match status" value="2"/>
</dbReference>
<gene>
    <name evidence="3" type="primary">ipcef1</name>
</gene>
<accession>A0A8C9U9B1</accession>
<evidence type="ECO:0000313" key="3">
    <source>
        <dbReference type="Ensembl" id="ENSSFOP00015060322.1"/>
    </source>
</evidence>
<dbReference type="InterPro" id="IPR011993">
    <property type="entry name" value="PH-like_dom_sf"/>
</dbReference>
<protein>
    <recommendedName>
        <fullName evidence="2">PH domain-containing protein</fullName>
    </recommendedName>
</protein>
<evidence type="ECO:0000256" key="1">
    <source>
        <dbReference type="SAM" id="MobiDB-lite"/>
    </source>
</evidence>
<feature type="region of interest" description="Disordered" evidence="1">
    <location>
        <begin position="271"/>
        <end position="358"/>
    </location>
</feature>
<name>A0A8C9U9B1_SCLFO</name>
<feature type="compositionally biased region" description="Acidic residues" evidence="1">
    <location>
        <begin position="281"/>
        <end position="305"/>
    </location>
</feature>
<dbReference type="PANTHER" id="PTHR12844">
    <property type="entry name" value="CONNECTOR ENCHANCER OF KINASE SUPPRESSOR OF RAS"/>
    <property type="match status" value="1"/>
</dbReference>
<feature type="compositionally biased region" description="Polar residues" evidence="1">
    <location>
        <begin position="340"/>
        <end position="350"/>
    </location>
</feature>
<reference evidence="3" key="2">
    <citation type="submission" date="2025-08" db="UniProtKB">
        <authorList>
            <consortium name="Ensembl"/>
        </authorList>
    </citation>
    <scope>IDENTIFICATION</scope>
</reference>
<dbReference type="Proteomes" id="UP000694397">
    <property type="component" value="Chromosome 1"/>
</dbReference>
<dbReference type="GeneTree" id="ENSGT00940000163429"/>